<feature type="domain" description="AP2/ERF" evidence="7">
    <location>
        <begin position="104"/>
        <end position="161"/>
    </location>
</feature>
<sequence>MCGGAILSELIPARVHRRLTASTLWPATERTATTDRRHDPVSDLTDDEFEAEFQLFEDDDDEEEESSPAALSEPGASRPKASSFGVSVASTPKQRPRVATNSKKYRGVRYRASGRWAAQIRDPPKGRRVWLGTYCTAEEAARAYDQEARRIRGKSARLNFPLTHDGRRRQPAVVIDLNLPAVSDDLHLHGVASDDTMDIDAVMGGEAVTGSTLMRIKELIRQGPHHHDEQQMATVVSELTKGGGVIGSEARALQYAALICECNRQMEQVAGLKRDLEEREARLVARRGQLLRLVSLALLR</sequence>
<dbReference type="PANTHER" id="PTHR31190">
    <property type="entry name" value="DNA-BINDING DOMAIN"/>
    <property type="match status" value="1"/>
</dbReference>
<evidence type="ECO:0000313" key="9">
    <source>
        <dbReference type="Proteomes" id="UP001054889"/>
    </source>
</evidence>
<dbReference type="Proteomes" id="UP001054889">
    <property type="component" value="Unassembled WGS sequence"/>
</dbReference>
<protein>
    <recommendedName>
        <fullName evidence="7">AP2/ERF domain-containing protein</fullName>
    </recommendedName>
</protein>
<dbReference type="CDD" id="cd00018">
    <property type="entry name" value="AP2"/>
    <property type="match status" value="1"/>
</dbReference>
<evidence type="ECO:0000259" key="7">
    <source>
        <dbReference type="PROSITE" id="PS51032"/>
    </source>
</evidence>
<keyword evidence="4" id="KW-0804">Transcription</keyword>
<dbReference type="GO" id="GO:0009873">
    <property type="term" value="P:ethylene-activated signaling pathway"/>
    <property type="evidence" value="ECO:0007669"/>
    <property type="project" value="InterPro"/>
</dbReference>
<dbReference type="Pfam" id="PF00847">
    <property type="entry name" value="AP2"/>
    <property type="match status" value="1"/>
</dbReference>
<dbReference type="Gene3D" id="3.30.730.10">
    <property type="entry name" value="AP2/ERF domain"/>
    <property type="match status" value="1"/>
</dbReference>
<dbReference type="AlphaFoldDB" id="A0AAV5DFL6"/>
<keyword evidence="5" id="KW-0539">Nucleus</keyword>
<dbReference type="PRINTS" id="PR00367">
    <property type="entry name" value="ETHRSPELEMNT"/>
</dbReference>
<dbReference type="SMART" id="SM00380">
    <property type="entry name" value="AP2"/>
    <property type="match status" value="1"/>
</dbReference>
<dbReference type="PANTHER" id="PTHR31190:SF504">
    <property type="entry name" value="AP2 DOMAIN CONTAINING PROTEIN, EXPRESSED"/>
    <property type="match status" value="1"/>
</dbReference>
<accession>A0AAV5DFL6</accession>
<name>A0AAV5DFL6_ELECO</name>
<dbReference type="GO" id="GO:0003677">
    <property type="term" value="F:DNA binding"/>
    <property type="evidence" value="ECO:0007669"/>
    <property type="project" value="UniProtKB-KW"/>
</dbReference>
<evidence type="ECO:0000313" key="8">
    <source>
        <dbReference type="EMBL" id="GJN08877.1"/>
    </source>
</evidence>
<dbReference type="InterPro" id="IPR044808">
    <property type="entry name" value="ERF_plant"/>
</dbReference>
<evidence type="ECO:0000256" key="1">
    <source>
        <dbReference type="ARBA" id="ARBA00004123"/>
    </source>
</evidence>
<reference evidence="8" key="2">
    <citation type="submission" date="2021-12" db="EMBL/GenBank/DDBJ databases">
        <title>Resequencing data analysis of finger millet.</title>
        <authorList>
            <person name="Hatakeyama M."/>
            <person name="Aluri S."/>
            <person name="Balachadran M.T."/>
            <person name="Sivarajan S.R."/>
            <person name="Poveda L."/>
            <person name="Shimizu-Inatsugi R."/>
            <person name="Schlapbach R."/>
            <person name="Sreeman S.M."/>
            <person name="Shimizu K.K."/>
        </authorList>
    </citation>
    <scope>NUCLEOTIDE SEQUENCE</scope>
</reference>
<evidence type="ECO:0000256" key="2">
    <source>
        <dbReference type="ARBA" id="ARBA00023015"/>
    </source>
</evidence>
<dbReference type="PROSITE" id="PS51032">
    <property type="entry name" value="AP2_ERF"/>
    <property type="match status" value="1"/>
</dbReference>
<comment type="caution">
    <text evidence="8">The sequence shown here is derived from an EMBL/GenBank/DDBJ whole genome shotgun (WGS) entry which is preliminary data.</text>
</comment>
<organism evidence="8 9">
    <name type="scientific">Eleusine coracana subsp. coracana</name>
    <dbReference type="NCBI Taxonomy" id="191504"/>
    <lineage>
        <taxon>Eukaryota</taxon>
        <taxon>Viridiplantae</taxon>
        <taxon>Streptophyta</taxon>
        <taxon>Embryophyta</taxon>
        <taxon>Tracheophyta</taxon>
        <taxon>Spermatophyta</taxon>
        <taxon>Magnoliopsida</taxon>
        <taxon>Liliopsida</taxon>
        <taxon>Poales</taxon>
        <taxon>Poaceae</taxon>
        <taxon>PACMAD clade</taxon>
        <taxon>Chloridoideae</taxon>
        <taxon>Cynodonteae</taxon>
        <taxon>Eleusininae</taxon>
        <taxon>Eleusine</taxon>
    </lineage>
</organism>
<evidence type="ECO:0000256" key="3">
    <source>
        <dbReference type="ARBA" id="ARBA00023125"/>
    </source>
</evidence>
<dbReference type="InterPro" id="IPR016177">
    <property type="entry name" value="DNA-bd_dom_sf"/>
</dbReference>
<gene>
    <name evidence="8" type="primary">ga26837</name>
    <name evidence="8" type="ORF">PR202_ga26837</name>
</gene>
<keyword evidence="3" id="KW-0238">DNA-binding</keyword>
<reference evidence="8" key="1">
    <citation type="journal article" date="2018" name="DNA Res.">
        <title>Multiple hybrid de novo genome assembly of finger millet, an orphan allotetraploid crop.</title>
        <authorList>
            <person name="Hatakeyama M."/>
            <person name="Aluri S."/>
            <person name="Balachadran M.T."/>
            <person name="Sivarajan S.R."/>
            <person name="Patrignani A."/>
            <person name="Gruter S."/>
            <person name="Poveda L."/>
            <person name="Shimizu-Inatsugi R."/>
            <person name="Baeten J."/>
            <person name="Francoijs K.J."/>
            <person name="Nataraja K.N."/>
            <person name="Reddy Y.A.N."/>
            <person name="Phadnis S."/>
            <person name="Ravikumar R.L."/>
            <person name="Schlapbach R."/>
            <person name="Sreeman S.M."/>
            <person name="Shimizu K.K."/>
        </authorList>
    </citation>
    <scope>NUCLEOTIDE SEQUENCE</scope>
</reference>
<evidence type="ECO:0000256" key="4">
    <source>
        <dbReference type="ARBA" id="ARBA00023163"/>
    </source>
</evidence>
<proteinExistence type="predicted"/>
<feature type="region of interest" description="Disordered" evidence="6">
    <location>
        <begin position="56"/>
        <end position="100"/>
    </location>
</feature>
<dbReference type="InterPro" id="IPR036955">
    <property type="entry name" value="AP2/ERF_dom_sf"/>
</dbReference>
<feature type="compositionally biased region" description="Acidic residues" evidence="6">
    <location>
        <begin position="56"/>
        <end position="66"/>
    </location>
</feature>
<dbReference type="GO" id="GO:0005634">
    <property type="term" value="C:nucleus"/>
    <property type="evidence" value="ECO:0007669"/>
    <property type="project" value="UniProtKB-SubCell"/>
</dbReference>
<keyword evidence="2" id="KW-0805">Transcription regulation</keyword>
<feature type="compositionally biased region" description="Polar residues" evidence="6">
    <location>
        <begin position="84"/>
        <end position="93"/>
    </location>
</feature>
<dbReference type="InterPro" id="IPR001471">
    <property type="entry name" value="AP2/ERF_dom"/>
</dbReference>
<keyword evidence="9" id="KW-1185">Reference proteome</keyword>
<dbReference type="FunFam" id="3.30.730.10:FF:000001">
    <property type="entry name" value="Ethylene-responsive transcription factor 2"/>
    <property type="match status" value="1"/>
</dbReference>
<evidence type="ECO:0000256" key="5">
    <source>
        <dbReference type="ARBA" id="ARBA00023242"/>
    </source>
</evidence>
<dbReference type="GO" id="GO:0003700">
    <property type="term" value="F:DNA-binding transcription factor activity"/>
    <property type="evidence" value="ECO:0007669"/>
    <property type="project" value="InterPro"/>
</dbReference>
<dbReference type="EMBL" id="BQKI01000015">
    <property type="protein sequence ID" value="GJN08877.1"/>
    <property type="molecule type" value="Genomic_DNA"/>
</dbReference>
<evidence type="ECO:0000256" key="6">
    <source>
        <dbReference type="SAM" id="MobiDB-lite"/>
    </source>
</evidence>
<dbReference type="SUPFAM" id="SSF54171">
    <property type="entry name" value="DNA-binding domain"/>
    <property type="match status" value="1"/>
</dbReference>
<comment type="subcellular location">
    <subcellularLocation>
        <location evidence="1">Nucleus</location>
    </subcellularLocation>
</comment>